<evidence type="ECO:0000256" key="1">
    <source>
        <dbReference type="ARBA" id="ARBA00022679"/>
    </source>
</evidence>
<dbReference type="InterPro" id="IPR023313">
    <property type="entry name" value="UBQ-conjugating_AS"/>
</dbReference>
<feature type="active site" description="Glycyl thioester intermediate" evidence="5">
    <location>
        <position position="90"/>
    </location>
</feature>
<keyword evidence="4 6" id="KW-0067">ATP-binding</keyword>
<protein>
    <recommendedName>
        <fullName evidence="7">UBA domain-containing protein</fullName>
    </recommendedName>
</protein>
<keyword evidence="2 6" id="KW-0547">Nucleotide-binding</keyword>
<dbReference type="InterPro" id="IPR009060">
    <property type="entry name" value="UBA-like_sf"/>
</dbReference>
<dbReference type="GO" id="GO:0016740">
    <property type="term" value="F:transferase activity"/>
    <property type="evidence" value="ECO:0007669"/>
    <property type="project" value="UniProtKB-KW"/>
</dbReference>
<evidence type="ECO:0000256" key="3">
    <source>
        <dbReference type="ARBA" id="ARBA00022786"/>
    </source>
</evidence>
<dbReference type="SMART" id="SM00165">
    <property type="entry name" value="UBA"/>
    <property type="match status" value="1"/>
</dbReference>
<comment type="similarity">
    <text evidence="6">Belongs to the ubiquitin-conjugating enzyme family.</text>
</comment>
<name>A0AAV6VC40_9ARAC</name>
<gene>
    <name evidence="8" type="ORF">JTE90_003022</name>
</gene>
<dbReference type="Pfam" id="PF00179">
    <property type="entry name" value="UQ_con"/>
    <property type="match status" value="1"/>
</dbReference>
<evidence type="ECO:0000313" key="8">
    <source>
        <dbReference type="EMBL" id="KAG8194077.1"/>
    </source>
</evidence>
<evidence type="ECO:0000259" key="7">
    <source>
        <dbReference type="SMART" id="SM00165"/>
    </source>
</evidence>
<reference evidence="8 9" key="1">
    <citation type="journal article" date="2022" name="Nat. Ecol. Evol.">
        <title>A masculinizing supergene underlies an exaggerated male reproductive morph in a spider.</title>
        <authorList>
            <person name="Hendrickx F."/>
            <person name="De Corte Z."/>
            <person name="Sonet G."/>
            <person name="Van Belleghem S.M."/>
            <person name="Kostlbacher S."/>
            <person name="Vangestel C."/>
        </authorList>
    </citation>
    <scope>NUCLEOTIDE SEQUENCE [LARGE SCALE GENOMIC DNA]</scope>
    <source>
        <strain evidence="8">W744_W776</strain>
    </source>
</reference>
<dbReference type="InterPro" id="IPR000608">
    <property type="entry name" value="UBC"/>
</dbReference>
<keyword evidence="1" id="KW-0808">Transferase</keyword>
<dbReference type="Proteomes" id="UP000827092">
    <property type="component" value="Unassembled WGS sequence"/>
</dbReference>
<evidence type="ECO:0000256" key="2">
    <source>
        <dbReference type="ARBA" id="ARBA00022741"/>
    </source>
</evidence>
<dbReference type="Gene3D" id="1.10.8.10">
    <property type="entry name" value="DNA helicase RuvA subunit, C-terminal domain"/>
    <property type="match status" value="1"/>
</dbReference>
<dbReference type="EMBL" id="JAFNEN010000109">
    <property type="protein sequence ID" value="KAG8194077.1"/>
    <property type="molecule type" value="Genomic_DNA"/>
</dbReference>
<dbReference type="PROSITE" id="PS00183">
    <property type="entry name" value="UBC_1"/>
    <property type="match status" value="1"/>
</dbReference>
<proteinExistence type="inferred from homology"/>
<evidence type="ECO:0000256" key="5">
    <source>
        <dbReference type="PROSITE-ProRule" id="PRU10133"/>
    </source>
</evidence>
<dbReference type="CDD" id="cd23800">
    <property type="entry name" value="UBCc_UBE2K"/>
    <property type="match status" value="1"/>
</dbReference>
<evidence type="ECO:0000256" key="4">
    <source>
        <dbReference type="ARBA" id="ARBA00022840"/>
    </source>
</evidence>
<organism evidence="8 9">
    <name type="scientific">Oedothorax gibbosus</name>
    <dbReference type="NCBI Taxonomy" id="931172"/>
    <lineage>
        <taxon>Eukaryota</taxon>
        <taxon>Metazoa</taxon>
        <taxon>Ecdysozoa</taxon>
        <taxon>Arthropoda</taxon>
        <taxon>Chelicerata</taxon>
        <taxon>Arachnida</taxon>
        <taxon>Araneae</taxon>
        <taxon>Araneomorphae</taxon>
        <taxon>Entelegynae</taxon>
        <taxon>Araneoidea</taxon>
        <taxon>Linyphiidae</taxon>
        <taxon>Erigoninae</taxon>
        <taxon>Oedothorax</taxon>
    </lineage>
</organism>
<dbReference type="InterPro" id="IPR016135">
    <property type="entry name" value="UBQ-conjugating_enzyme/RWD"/>
</dbReference>
<keyword evidence="9" id="KW-1185">Reference proteome</keyword>
<dbReference type="SMART" id="SM00212">
    <property type="entry name" value="UBCc"/>
    <property type="match status" value="1"/>
</dbReference>
<dbReference type="SUPFAM" id="SSF46934">
    <property type="entry name" value="UBA-like"/>
    <property type="match status" value="1"/>
</dbReference>
<feature type="domain" description="UBA" evidence="7">
    <location>
        <begin position="160"/>
        <end position="197"/>
    </location>
</feature>
<dbReference type="SUPFAM" id="SSF54495">
    <property type="entry name" value="UBC-like"/>
    <property type="match status" value="1"/>
</dbReference>
<dbReference type="PANTHER" id="PTHR24068">
    <property type="entry name" value="UBIQUITIN-CONJUGATING ENZYME E2"/>
    <property type="match status" value="1"/>
</dbReference>
<evidence type="ECO:0000256" key="6">
    <source>
        <dbReference type="RuleBase" id="RU362109"/>
    </source>
</evidence>
<dbReference type="Gene3D" id="3.10.110.10">
    <property type="entry name" value="Ubiquitin Conjugating Enzyme"/>
    <property type="match status" value="1"/>
</dbReference>
<comment type="caution">
    <text evidence="8">The sequence shown here is derived from an EMBL/GenBank/DDBJ whole genome shotgun (WGS) entry which is preliminary data.</text>
</comment>
<dbReference type="InterPro" id="IPR015940">
    <property type="entry name" value="UBA"/>
</dbReference>
<accession>A0AAV6VC40</accession>
<keyword evidence="3 6" id="KW-0833">Ubl conjugation pathway</keyword>
<dbReference type="AlphaFoldDB" id="A0AAV6VC40"/>
<evidence type="ECO:0000313" key="9">
    <source>
        <dbReference type="Proteomes" id="UP000827092"/>
    </source>
</evidence>
<sequence length="197" mass="22137">MFALQRIQRELKDIFQNKEASQRMFKLDMVMDSLLELRGEIAGPSGTPYEGGLFVLKIKVPQTYPFTPPEISFVTKVWHPNISSVTGVICLDILKDQWAGSMTLRTVLMSLQILLATPEPDDPQDATVAKQCIENPEMFELTAKHWTQVYAGAPKTPSDFDAKIKILLNMGVEENKARDALSCCSWNLQEAIDALFD</sequence>
<dbReference type="GO" id="GO:0005524">
    <property type="term" value="F:ATP binding"/>
    <property type="evidence" value="ECO:0007669"/>
    <property type="project" value="UniProtKB-UniRule"/>
</dbReference>